<dbReference type="EMBL" id="VEVO01000010">
    <property type="protein sequence ID" value="KAF0035739.1"/>
    <property type="molecule type" value="Genomic_DNA"/>
</dbReference>
<evidence type="ECO:0000313" key="4">
    <source>
        <dbReference type="Proteomes" id="UP000438429"/>
    </source>
</evidence>
<keyword evidence="2" id="KW-0812">Transmembrane</keyword>
<protein>
    <submittedName>
        <fullName evidence="3">Uncharacterized protein</fullName>
    </submittedName>
</protein>
<evidence type="ECO:0000256" key="2">
    <source>
        <dbReference type="SAM" id="Phobius"/>
    </source>
</evidence>
<evidence type="ECO:0000256" key="1">
    <source>
        <dbReference type="SAM" id="MobiDB-lite"/>
    </source>
</evidence>
<sequence length="121" mass="14440">MCRNGRRVGRRSARQTPVPRRSRRAPETFVRLVAVFPFVPAQIVLVRNDQAIISIRILNGNSLSPYLCNPRLQRRNIFEQLSEQRFRRRVMETRCREQRGIYDEYDAMKRKVLHRCSRSNP</sequence>
<keyword evidence="2" id="KW-1133">Transmembrane helix</keyword>
<dbReference type="Proteomes" id="UP000438429">
    <property type="component" value="Unassembled WGS sequence"/>
</dbReference>
<feature type="region of interest" description="Disordered" evidence="1">
    <location>
        <begin position="1"/>
        <end position="22"/>
    </location>
</feature>
<organism evidence="3 4">
    <name type="scientific">Scophthalmus maximus</name>
    <name type="common">Turbot</name>
    <name type="synonym">Psetta maxima</name>
    <dbReference type="NCBI Taxonomy" id="52904"/>
    <lineage>
        <taxon>Eukaryota</taxon>
        <taxon>Metazoa</taxon>
        <taxon>Chordata</taxon>
        <taxon>Craniata</taxon>
        <taxon>Vertebrata</taxon>
        <taxon>Euteleostomi</taxon>
        <taxon>Actinopterygii</taxon>
        <taxon>Neopterygii</taxon>
        <taxon>Teleostei</taxon>
        <taxon>Neoteleostei</taxon>
        <taxon>Acanthomorphata</taxon>
        <taxon>Carangaria</taxon>
        <taxon>Pleuronectiformes</taxon>
        <taxon>Pleuronectoidei</taxon>
        <taxon>Scophthalmidae</taxon>
        <taxon>Scophthalmus</taxon>
    </lineage>
</organism>
<reference evidence="3 4" key="1">
    <citation type="submission" date="2019-06" db="EMBL/GenBank/DDBJ databases">
        <title>Draft genomes of female and male turbot (Scophthalmus maximus).</title>
        <authorList>
            <person name="Xu H."/>
            <person name="Xu X.-W."/>
            <person name="Shao C."/>
            <person name="Chen S."/>
        </authorList>
    </citation>
    <scope>NUCLEOTIDE SEQUENCE [LARGE SCALE GENOMIC DNA]</scope>
    <source>
        <strain evidence="3">Ysfricsl-2016a</strain>
        <tissue evidence="3">Blood</tissue>
    </source>
</reference>
<evidence type="ECO:0000313" key="3">
    <source>
        <dbReference type="EMBL" id="KAF0035739.1"/>
    </source>
</evidence>
<feature type="compositionally biased region" description="Basic residues" evidence="1">
    <location>
        <begin position="1"/>
        <end position="13"/>
    </location>
</feature>
<name>A0A6A4SSS9_SCOMX</name>
<dbReference type="AlphaFoldDB" id="A0A6A4SSS9"/>
<accession>A0A6A4SSS9</accession>
<gene>
    <name evidence="3" type="ORF">F2P81_011051</name>
</gene>
<proteinExistence type="predicted"/>
<keyword evidence="2" id="KW-0472">Membrane</keyword>
<comment type="caution">
    <text evidence="3">The sequence shown here is derived from an EMBL/GenBank/DDBJ whole genome shotgun (WGS) entry which is preliminary data.</text>
</comment>
<feature type="transmembrane region" description="Helical" evidence="2">
    <location>
        <begin position="29"/>
        <end position="46"/>
    </location>
</feature>